<evidence type="ECO:0000313" key="2">
    <source>
        <dbReference type="EMBL" id="GGN72544.1"/>
    </source>
</evidence>
<dbReference type="Proteomes" id="UP000600365">
    <property type="component" value="Unassembled WGS sequence"/>
</dbReference>
<evidence type="ECO:0000313" key="3">
    <source>
        <dbReference type="Proteomes" id="UP000600365"/>
    </source>
</evidence>
<sequence>MQPIDLLHLSDGATPAAPQREGGWQDMSRDIGWGITDRRERRHEERMPDVRGSGRRR</sequence>
<comment type="caution">
    <text evidence="2">The sequence shown here is derived from an EMBL/GenBank/DDBJ whole genome shotgun (WGS) entry which is preliminary data.</text>
</comment>
<organism evidence="2 3">
    <name type="scientific">Streptomyces albiflavescens</name>
    <dbReference type="NCBI Taxonomy" id="1623582"/>
    <lineage>
        <taxon>Bacteria</taxon>
        <taxon>Bacillati</taxon>
        <taxon>Actinomycetota</taxon>
        <taxon>Actinomycetes</taxon>
        <taxon>Kitasatosporales</taxon>
        <taxon>Streptomycetaceae</taxon>
        <taxon>Streptomyces</taxon>
    </lineage>
</organism>
<dbReference type="AlphaFoldDB" id="A0A917Y7R4"/>
<accession>A0A917Y7R4</accession>
<feature type="region of interest" description="Disordered" evidence="1">
    <location>
        <begin position="1"/>
        <end position="57"/>
    </location>
</feature>
<feature type="compositionally biased region" description="Basic and acidic residues" evidence="1">
    <location>
        <begin position="36"/>
        <end position="49"/>
    </location>
</feature>
<protein>
    <submittedName>
        <fullName evidence="2">Uncharacterized protein</fullName>
    </submittedName>
</protein>
<gene>
    <name evidence="2" type="ORF">GCM10011579_049880</name>
</gene>
<name>A0A917Y7R4_9ACTN</name>
<proteinExistence type="predicted"/>
<evidence type="ECO:0000256" key="1">
    <source>
        <dbReference type="SAM" id="MobiDB-lite"/>
    </source>
</evidence>
<reference evidence="2 3" key="1">
    <citation type="journal article" date="2014" name="Int. J. Syst. Evol. Microbiol.">
        <title>Complete genome sequence of Corynebacterium casei LMG S-19264T (=DSM 44701T), isolated from a smear-ripened cheese.</title>
        <authorList>
            <consortium name="US DOE Joint Genome Institute (JGI-PGF)"/>
            <person name="Walter F."/>
            <person name="Albersmeier A."/>
            <person name="Kalinowski J."/>
            <person name="Ruckert C."/>
        </authorList>
    </citation>
    <scope>NUCLEOTIDE SEQUENCE [LARGE SCALE GENOMIC DNA]</scope>
    <source>
        <strain evidence="2 3">CGMCC 4.7111</strain>
    </source>
</reference>
<dbReference type="EMBL" id="BMMM01000009">
    <property type="protein sequence ID" value="GGN72544.1"/>
    <property type="molecule type" value="Genomic_DNA"/>
</dbReference>
<keyword evidence="3" id="KW-1185">Reference proteome</keyword>